<accession>A0A931CJC1</accession>
<dbReference type="SUPFAM" id="SSF141371">
    <property type="entry name" value="PilZ domain-like"/>
    <property type="match status" value="1"/>
</dbReference>
<sequence length="229" mass="24196">MSGATGRVSVSGSAGGTTAGVLPEPGTPVFLVLGDGVNFRSRLETVDGDAFTVAAPLETAGPAVLEPGREFEIFWAPPRTRVVLPCRVIAVSHEAPYRWTLAPTAPARHDNRRQFVRGGAGALVRLDADMAGQSIDGVLLDISEGGLRCWIDQPLPLAPGDQVRATVWLGTDEAQLNGVVHTVRAAPHGDPGQHLILTFDTSEGVARLIRQYILAWEIGVRRGGGQPSS</sequence>
<dbReference type="GO" id="GO:0035438">
    <property type="term" value="F:cyclic-di-GMP binding"/>
    <property type="evidence" value="ECO:0007669"/>
    <property type="project" value="InterPro"/>
</dbReference>
<reference evidence="3" key="1">
    <citation type="submission" date="2020-11" db="EMBL/GenBank/DDBJ databases">
        <title>Isolation and identification of active actinomycetes.</title>
        <authorList>
            <person name="Sun X."/>
        </authorList>
    </citation>
    <scope>NUCLEOTIDE SEQUENCE</scope>
    <source>
        <strain evidence="3">NEAU-A11</strain>
    </source>
</reference>
<evidence type="ECO:0000313" key="4">
    <source>
        <dbReference type="Proteomes" id="UP000598146"/>
    </source>
</evidence>
<protein>
    <submittedName>
        <fullName evidence="3">PilZ domain-containing protein</fullName>
    </submittedName>
</protein>
<evidence type="ECO:0000313" key="3">
    <source>
        <dbReference type="EMBL" id="MBG0568732.1"/>
    </source>
</evidence>
<feature type="region of interest" description="Disordered" evidence="1">
    <location>
        <begin position="1"/>
        <end position="20"/>
    </location>
</feature>
<feature type="domain" description="PilZ" evidence="2">
    <location>
        <begin position="111"/>
        <end position="214"/>
    </location>
</feature>
<organism evidence="3 4">
    <name type="scientific">Actinoplanes aureus</name>
    <dbReference type="NCBI Taxonomy" id="2792083"/>
    <lineage>
        <taxon>Bacteria</taxon>
        <taxon>Bacillati</taxon>
        <taxon>Actinomycetota</taxon>
        <taxon>Actinomycetes</taxon>
        <taxon>Micromonosporales</taxon>
        <taxon>Micromonosporaceae</taxon>
        <taxon>Actinoplanes</taxon>
    </lineage>
</organism>
<dbReference type="Proteomes" id="UP000598146">
    <property type="component" value="Unassembled WGS sequence"/>
</dbReference>
<dbReference type="InterPro" id="IPR009875">
    <property type="entry name" value="PilZ_domain"/>
</dbReference>
<dbReference type="AlphaFoldDB" id="A0A931CJC1"/>
<dbReference type="Pfam" id="PF07238">
    <property type="entry name" value="PilZ"/>
    <property type="match status" value="1"/>
</dbReference>
<proteinExistence type="predicted"/>
<comment type="caution">
    <text evidence="3">The sequence shown here is derived from an EMBL/GenBank/DDBJ whole genome shotgun (WGS) entry which is preliminary data.</text>
</comment>
<gene>
    <name evidence="3" type="ORF">I4J89_45685</name>
</gene>
<evidence type="ECO:0000256" key="1">
    <source>
        <dbReference type="SAM" id="MobiDB-lite"/>
    </source>
</evidence>
<dbReference type="EMBL" id="JADQTO010000043">
    <property type="protein sequence ID" value="MBG0568732.1"/>
    <property type="molecule type" value="Genomic_DNA"/>
</dbReference>
<dbReference type="Gene3D" id="2.40.10.220">
    <property type="entry name" value="predicted glycosyltransferase like domains"/>
    <property type="match status" value="1"/>
</dbReference>
<keyword evidence="4" id="KW-1185">Reference proteome</keyword>
<evidence type="ECO:0000259" key="2">
    <source>
        <dbReference type="Pfam" id="PF07238"/>
    </source>
</evidence>
<dbReference type="RefSeq" id="WP_196420501.1">
    <property type="nucleotide sequence ID" value="NZ_JADQTO010000043.1"/>
</dbReference>
<feature type="compositionally biased region" description="Low complexity" evidence="1">
    <location>
        <begin position="1"/>
        <end position="12"/>
    </location>
</feature>
<name>A0A931CJC1_9ACTN</name>